<protein>
    <submittedName>
        <fullName evidence="2">Uncharacterized protein</fullName>
    </submittedName>
</protein>
<reference evidence="2" key="2">
    <citation type="submission" date="2023-05" db="EMBL/GenBank/DDBJ databases">
        <authorList>
            <person name="Fouks B."/>
        </authorList>
    </citation>
    <scope>NUCLEOTIDE SEQUENCE</scope>
    <source>
        <strain evidence="2">Stay&amp;Tobe</strain>
        <tissue evidence="2">Testes</tissue>
    </source>
</reference>
<keyword evidence="1" id="KW-0812">Transmembrane</keyword>
<evidence type="ECO:0000256" key="1">
    <source>
        <dbReference type="SAM" id="Phobius"/>
    </source>
</evidence>
<comment type="caution">
    <text evidence="2">The sequence shown here is derived from an EMBL/GenBank/DDBJ whole genome shotgun (WGS) entry which is preliminary data.</text>
</comment>
<evidence type="ECO:0000313" key="3">
    <source>
        <dbReference type="Proteomes" id="UP001233999"/>
    </source>
</evidence>
<proteinExistence type="predicted"/>
<feature type="non-terminal residue" evidence="2">
    <location>
        <position position="50"/>
    </location>
</feature>
<organism evidence="2 3">
    <name type="scientific">Diploptera punctata</name>
    <name type="common">Pacific beetle cockroach</name>
    <dbReference type="NCBI Taxonomy" id="6984"/>
    <lineage>
        <taxon>Eukaryota</taxon>
        <taxon>Metazoa</taxon>
        <taxon>Ecdysozoa</taxon>
        <taxon>Arthropoda</taxon>
        <taxon>Hexapoda</taxon>
        <taxon>Insecta</taxon>
        <taxon>Pterygota</taxon>
        <taxon>Neoptera</taxon>
        <taxon>Polyneoptera</taxon>
        <taxon>Dictyoptera</taxon>
        <taxon>Blattodea</taxon>
        <taxon>Blaberoidea</taxon>
        <taxon>Blaberidae</taxon>
        <taxon>Diplopterinae</taxon>
        <taxon>Diploptera</taxon>
    </lineage>
</organism>
<reference evidence="2" key="1">
    <citation type="journal article" date="2023" name="IScience">
        <title>Live-bearing cockroach genome reveals convergent evolutionary mechanisms linked to viviparity in insects and beyond.</title>
        <authorList>
            <person name="Fouks B."/>
            <person name="Harrison M.C."/>
            <person name="Mikhailova A.A."/>
            <person name="Marchal E."/>
            <person name="English S."/>
            <person name="Carruthers M."/>
            <person name="Jennings E.C."/>
            <person name="Chiamaka E.L."/>
            <person name="Frigard R.A."/>
            <person name="Pippel M."/>
            <person name="Attardo G.M."/>
            <person name="Benoit J.B."/>
            <person name="Bornberg-Bauer E."/>
            <person name="Tobe S.S."/>
        </authorList>
    </citation>
    <scope>NUCLEOTIDE SEQUENCE</scope>
    <source>
        <strain evidence="2">Stay&amp;Tobe</strain>
    </source>
</reference>
<keyword evidence="1" id="KW-0472">Membrane</keyword>
<name>A0AAD8EIX6_DIPPU</name>
<accession>A0AAD8EIX6</accession>
<keyword evidence="3" id="KW-1185">Reference proteome</keyword>
<sequence length="50" mass="5939">QININIELRLFDPSYFMAHYVCHPLWQVCKACIVCLFLGLVFVPCRRIRV</sequence>
<feature type="non-terminal residue" evidence="2">
    <location>
        <position position="1"/>
    </location>
</feature>
<evidence type="ECO:0000313" key="2">
    <source>
        <dbReference type="EMBL" id="KAJ9591267.1"/>
    </source>
</evidence>
<dbReference type="AlphaFoldDB" id="A0AAD8EIX6"/>
<feature type="transmembrane region" description="Helical" evidence="1">
    <location>
        <begin position="25"/>
        <end position="45"/>
    </location>
</feature>
<dbReference type="Proteomes" id="UP001233999">
    <property type="component" value="Unassembled WGS sequence"/>
</dbReference>
<dbReference type="EMBL" id="JASPKZ010003878">
    <property type="protein sequence ID" value="KAJ9591267.1"/>
    <property type="molecule type" value="Genomic_DNA"/>
</dbReference>
<keyword evidence="1" id="KW-1133">Transmembrane helix</keyword>
<gene>
    <name evidence="2" type="ORF">L9F63_002200</name>
</gene>